<dbReference type="EMBL" id="KZ679256">
    <property type="protein sequence ID" value="PTB46460.1"/>
    <property type="molecule type" value="Genomic_DNA"/>
</dbReference>
<sequence>MSNGTHFERREPEPEADPKPRRGGLMETKIDLLIVLVITITVSETLKAIYGLLVESKTSARRSITDFPTAKLTPKTVQGHTLRRQYECGGGCRDSILTNSILSSTKRRWMLDGRLSRDSLLANASLSTCISNDAPPPHGSLYKPPIHDPHHGREKTENTTRSYSGAVG</sequence>
<reference evidence="3 4" key="1">
    <citation type="submission" date="2016-07" db="EMBL/GenBank/DDBJ databases">
        <title>Multiple horizontal gene transfer events from other fungi enriched the ability of initially mycotrophic Trichoderma (Ascomycota) to feed on dead plant biomass.</title>
        <authorList>
            <consortium name="DOE Joint Genome Institute"/>
            <person name="Aerts A."/>
            <person name="Atanasova L."/>
            <person name="Chenthamara K."/>
            <person name="Zhang J."/>
            <person name="Grujic M."/>
            <person name="Henrissat B."/>
            <person name="Kuo A."/>
            <person name="Salamov A."/>
            <person name="Lipzen A."/>
            <person name="Labutti K."/>
            <person name="Barry K."/>
            <person name="Miao Y."/>
            <person name="Rahimi M.J."/>
            <person name="Shen Q."/>
            <person name="Grigoriev I.V."/>
            <person name="Kubicek C.P."/>
            <person name="Druzhinina I.S."/>
        </authorList>
    </citation>
    <scope>NUCLEOTIDE SEQUENCE [LARGE SCALE GENOMIC DNA]</scope>
    <source>
        <strain evidence="3 4">CBS 433.97</strain>
    </source>
</reference>
<organism evidence="3 4">
    <name type="scientific">Trichoderma asperellum (strain ATCC 204424 / CBS 433.97 / NBRC 101777)</name>
    <dbReference type="NCBI Taxonomy" id="1042311"/>
    <lineage>
        <taxon>Eukaryota</taxon>
        <taxon>Fungi</taxon>
        <taxon>Dikarya</taxon>
        <taxon>Ascomycota</taxon>
        <taxon>Pezizomycotina</taxon>
        <taxon>Sordariomycetes</taxon>
        <taxon>Hypocreomycetidae</taxon>
        <taxon>Hypocreales</taxon>
        <taxon>Hypocreaceae</taxon>
        <taxon>Trichoderma</taxon>
    </lineage>
</organism>
<feature type="region of interest" description="Disordered" evidence="1">
    <location>
        <begin position="131"/>
        <end position="168"/>
    </location>
</feature>
<feature type="transmembrane region" description="Helical" evidence="2">
    <location>
        <begin position="32"/>
        <end position="53"/>
    </location>
</feature>
<keyword evidence="2" id="KW-0472">Membrane</keyword>
<accession>A0A2T3ZNS3</accession>
<evidence type="ECO:0000256" key="2">
    <source>
        <dbReference type="SAM" id="Phobius"/>
    </source>
</evidence>
<evidence type="ECO:0000313" key="3">
    <source>
        <dbReference type="EMBL" id="PTB46460.1"/>
    </source>
</evidence>
<keyword evidence="2" id="KW-1133">Transmembrane helix</keyword>
<feature type="compositionally biased region" description="Basic and acidic residues" evidence="1">
    <location>
        <begin position="1"/>
        <end position="20"/>
    </location>
</feature>
<feature type="compositionally biased region" description="Polar residues" evidence="1">
    <location>
        <begin position="159"/>
        <end position="168"/>
    </location>
</feature>
<feature type="region of interest" description="Disordered" evidence="1">
    <location>
        <begin position="1"/>
        <end position="23"/>
    </location>
</feature>
<feature type="compositionally biased region" description="Basic and acidic residues" evidence="1">
    <location>
        <begin position="145"/>
        <end position="158"/>
    </location>
</feature>
<evidence type="ECO:0000313" key="4">
    <source>
        <dbReference type="Proteomes" id="UP000240493"/>
    </source>
</evidence>
<keyword evidence="2" id="KW-0812">Transmembrane</keyword>
<proteinExistence type="predicted"/>
<protein>
    <submittedName>
        <fullName evidence="3">Uncharacterized protein</fullName>
    </submittedName>
</protein>
<name>A0A2T3ZNS3_TRIA4</name>
<gene>
    <name evidence="3" type="ORF">M441DRAFT_445053</name>
</gene>
<keyword evidence="4" id="KW-1185">Reference proteome</keyword>
<dbReference type="Proteomes" id="UP000240493">
    <property type="component" value="Unassembled WGS sequence"/>
</dbReference>
<evidence type="ECO:0000256" key="1">
    <source>
        <dbReference type="SAM" id="MobiDB-lite"/>
    </source>
</evidence>
<dbReference type="AlphaFoldDB" id="A0A2T3ZNS3"/>